<comment type="caution">
    <text evidence="1">The sequence shown here is derived from an EMBL/GenBank/DDBJ whole genome shotgun (WGS) entry which is preliminary data.</text>
</comment>
<accession>A0A8H7C534</accession>
<organism evidence="1 2">
    <name type="scientific">Agaricus bisporus var. burnettii</name>
    <dbReference type="NCBI Taxonomy" id="192524"/>
    <lineage>
        <taxon>Eukaryota</taxon>
        <taxon>Fungi</taxon>
        <taxon>Dikarya</taxon>
        <taxon>Basidiomycota</taxon>
        <taxon>Agaricomycotina</taxon>
        <taxon>Agaricomycetes</taxon>
        <taxon>Agaricomycetidae</taxon>
        <taxon>Agaricales</taxon>
        <taxon>Agaricineae</taxon>
        <taxon>Agaricaceae</taxon>
        <taxon>Agaricus</taxon>
    </lineage>
</organism>
<dbReference type="AlphaFoldDB" id="A0A8H7C534"/>
<proteinExistence type="predicted"/>
<name>A0A8H7C534_AGABI</name>
<protein>
    <submittedName>
        <fullName evidence="1">Uncharacterized protein</fullName>
    </submittedName>
</protein>
<gene>
    <name evidence="1" type="ORF">Agabi119p4_8791</name>
</gene>
<evidence type="ECO:0000313" key="1">
    <source>
        <dbReference type="EMBL" id="KAF7762198.1"/>
    </source>
</evidence>
<dbReference type="Proteomes" id="UP000629468">
    <property type="component" value="Unassembled WGS sequence"/>
</dbReference>
<sequence length="69" mass="7746">MILVSSSVIVLPSSRFPPVRLRKFEGSVDFVVQDTVPFTCLAVKANSEDTGLYSKLNCTARNVPQFWPW</sequence>
<reference evidence="1 2" key="1">
    <citation type="journal article" name="Sci. Rep.">
        <title>Telomere-to-telomere assembled and centromere annotated genomes of the two main subspecies of the button mushroom Agaricus bisporus reveal especially polymorphic chromosome ends.</title>
        <authorList>
            <person name="Sonnenberg A.S.M."/>
            <person name="Sedaghat-Telgerd N."/>
            <person name="Lavrijssen B."/>
            <person name="Ohm R.A."/>
            <person name="Hendrickx P.M."/>
            <person name="Scholtmeijer K."/>
            <person name="Baars J.J.P."/>
            <person name="van Peer A."/>
        </authorList>
    </citation>
    <scope>NUCLEOTIDE SEQUENCE [LARGE SCALE GENOMIC DNA]</scope>
    <source>
        <strain evidence="1 2">H119_p4</strain>
    </source>
</reference>
<dbReference type="EMBL" id="JABXXO010000012">
    <property type="protein sequence ID" value="KAF7762198.1"/>
    <property type="molecule type" value="Genomic_DNA"/>
</dbReference>
<evidence type="ECO:0000313" key="2">
    <source>
        <dbReference type="Proteomes" id="UP000629468"/>
    </source>
</evidence>